<comment type="subcellular location">
    <subcellularLocation>
        <location evidence="8">Cell membrane</location>
    </subcellularLocation>
</comment>
<dbReference type="InterPro" id="IPR007507">
    <property type="entry name" value="Glycos_transf_N"/>
</dbReference>
<evidence type="ECO:0000256" key="1">
    <source>
        <dbReference type="ARBA" id="ARBA00004713"/>
    </source>
</evidence>
<evidence type="ECO:0000256" key="6">
    <source>
        <dbReference type="ARBA" id="ARBA00049183"/>
    </source>
</evidence>
<keyword evidence="8" id="KW-0472">Membrane</keyword>
<dbReference type="PANTHER" id="PTHR42755">
    <property type="entry name" value="3-DEOXY-MANNO-OCTULOSONATE CYTIDYLYLTRANSFERASE"/>
    <property type="match status" value="1"/>
</dbReference>
<name>A0A5S5DXQ1_9FLAO</name>
<comment type="pathway">
    <text evidence="1 8">Bacterial outer membrane biogenesis; LPS core biosynthesis.</text>
</comment>
<evidence type="ECO:0000313" key="10">
    <source>
        <dbReference type="EMBL" id="TYQ00039.1"/>
    </source>
</evidence>
<dbReference type="RefSeq" id="WP_148868726.1">
    <property type="nucleotide sequence ID" value="NZ_VNIA01000001.1"/>
</dbReference>
<dbReference type="AlphaFoldDB" id="A0A5S5DXQ1"/>
<dbReference type="PANTHER" id="PTHR42755:SF1">
    <property type="entry name" value="3-DEOXY-D-MANNO-OCTULOSONIC ACID TRANSFERASE, MITOCHONDRIAL-RELATED"/>
    <property type="match status" value="1"/>
</dbReference>
<comment type="similarity">
    <text evidence="8">Belongs to the glycosyltransferase group 1 family.</text>
</comment>
<keyword evidence="8" id="KW-0448">Lipopolysaccharide biosynthesis</keyword>
<sequence length="412" mass="47561">MSFLYNIIISISYFILKIIALFNKKIKLFIDGRNETFKKLSSIKKNDKVIWLHAASLGEFEQGRPIIEKLKVLYSNYKIVITFFSPSGYEVRKNYDLADIVCYLPFDTKSNVKKFIKQIHPEMAIIVKYEFWPNLLKELKRSQTKTILVSGIFRKDQLFFKSYGTWMQKPLKAFHHFFVQNETSKKLLTTIGYNNITMSGDTRFDRVYEILQQDNSLAFVTEFKNNKHTLVAGSTWKEDEELLINYINNSSSPEEKFIIAPHNIHPNQIEELKKSIDKKVILYSEKEGEDLSKYEVFIIDTIGILTKIYSYGDVAYVGGGLATGLHNILEPATYGIPIVFGGNNYKKFKEATDLEKLKGVKPIKNQEEFSSIFAQLKTDFNLKSKMGNINKAYVKSNIGATDLVIDYIKKKL</sequence>
<keyword evidence="4 8" id="KW-0808">Transferase</keyword>
<dbReference type="EC" id="2.4.99.12" evidence="2 8"/>
<evidence type="ECO:0000313" key="11">
    <source>
        <dbReference type="Proteomes" id="UP000323136"/>
    </source>
</evidence>
<dbReference type="UniPathway" id="UPA00958"/>
<dbReference type="GO" id="GO:0005886">
    <property type="term" value="C:plasma membrane"/>
    <property type="evidence" value="ECO:0007669"/>
    <property type="project" value="UniProtKB-SubCell"/>
</dbReference>
<dbReference type="GO" id="GO:0009244">
    <property type="term" value="P:lipopolysaccharide core region biosynthetic process"/>
    <property type="evidence" value="ECO:0007669"/>
    <property type="project" value="UniProtKB-UniRule"/>
</dbReference>
<reference evidence="10 11" key="1">
    <citation type="submission" date="2019-07" db="EMBL/GenBank/DDBJ databases">
        <title>Genomic Encyclopedia of Type Strains, Phase IV (KMG-IV): sequencing the most valuable type-strain genomes for metagenomic binning, comparative biology and taxonomic classification.</title>
        <authorList>
            <person name="Goeker M."/>
        </authorList>
    </citation>
    <scope>NUCLEOTIDE SEQUENCE [LARGE SCALE GENOMIC DNA]</scope>
    <source>
        <strain evidence="10 11">DSM 18961</strain>
    </source>
</reference>
<evidence type="ECO:0000256" key="4">
    <source>
        <dbReference type="ARBA" id="ARBA00022679"/>
    </source>
</evidence>
<feature type="domain" description="3-deoxy-D-manno-octulosonic-acid transferase N-terminal" evidence="9">
    <location>
        <begin position="36"/>
        <end position="205"/>
    </location>
</feature>
<evidence type="ECO:0000259" key="9">
    <source>
        <dbReference type="Pfam" id="PF04413"/>
    </source>
</evidence>
<comment type="function">
    <text evidence="8">Involved in lipopolysaccharide (LPS) biosynthesis. Catalyzes the transfer of 3-deoxy-D-manno-octulosonate (Kdo) residue(s) from CMP-Kdo to lipid IV(A), the tetraacyldisaccharide-1,4'-bisphosphate precursor of lipid A.</text>
</comment>
<dbReference type="Gene3D" id="3.40.50.11720">
    <property type="entry name" value="3-Deoxy-D-manno-octulosonic-acid transferase, N-terminal domain"/>
    <property type="match status" value="1"/>
</dbReference>
<evidence type="ECO:0000256" key="8">
    <source>
        <dbReference type="RuleBase" id="RU365103"/>
    </source>
</evidence>
<organism evidence="10 11">
    <name type="scientific">Tenacibaculum adriaticum</name>
    <dbReference type="NCBI Taxonomy" id="413713"/>
    <lineage>
        <taxon>Bacteria</taxon>
        <taxon>Pseudomonadati</taxon>
        <taxon>Bacteroidota</taxon>
        <taxon>Flavobacteriia</taxon>
        <taxon>Flavobacteriales</taxon>
        <taxon>Flavobacteriaceae</taxon>
        <taxon>Tenacibaculum</taxon>
    </lineage>
</organism>
<evidence type="ECO:0000256" key="2">
    <source>
        <dbReference type="ARBA" id="ARBA00012621"/>
    </source>
</evidence>
<comment type="catalytic activity">
    <reaction evidence="6 8">
        <text>lipid IVA (E. coli) + CMP-3-deoxy-beta-D-manno-octulosonate = alpha-Kdo-(2-&gt;6)-lipid IVA (E. coli) + CMP + H(+)</text>
        <dbReference type="Rhea" id="RHEA:28066"/>
        <dbReference type="ChEBI" id="CHEBI:15378"/>
        <dbReference type="ChEBI" id="CHEBI:58603"/>
        <dbReference type="ChEBI" id="CHEBI:60364"/>
        <dbReference type="ChEBI" id="CHEBI:60377"/>
        <dbReference type="ChEBI" id="CHEBI:85987"/>
        <dbReference type="EC" id="2.4.99.12"/>
    </reaction>
</comment>
<dbReference type="GO" id="GO:0009245">
    <property type="term" value="P:lipid A biosynthetic process"/>
    <property type="evidence" value="ECO:0007669"/>
    <property type="project" value="TreeGrafter"/>
</dbReference>
<evidence type="ECO:0000256" key="5">
    <source>
        <dbReference type="ARBA" id="ARBA00031445"/>
    </source>
</evidence>
<feature type="active site" description="Proton acceptor" evidence="7">
    <location>
        <position position="59"/>
    </location>
</feature>
<dbReference type="GO" id="GO:0043842">
    <property type="term" value="F:Kdo transferase activity"/>
    <property type="evidence" value="ECO:0007669"/>
    <property type="project" value="UniProtKB-EC"/>
</dbReference>
<dbReference type="InterPro" id="IPR039901">
    <property type="entry name" value="Kdotransferase"/>
</dbReference>
<evidence type="ECO:0000256" key="7">
    <source>
        <dbReference type="PIRSR" id="PIRSR639901-1"/>
    </source>
</evidence>
<proteinExistence type="inferred from homology"/>
<accession>A0A5S5DXQ1</accession>
<dbReference type="Proteomes" id="UP000323136">
    <property type="component" value="Unassembled WGS sequence"/>
</dbReference>
<feature type="transmembrane region" description="Helical" evidence="8">
    <location>
        <begin position="6"/>
        <end position="23"/>
    </location>
</feature>
<dbReference type="InterPro" id="IPR038107">
    <property type="entry name" value="Glycos_transf_N_sf"/>
</dbReference>
<evidence type="ECO:0000256" key="3">
    <source>
        <dbReference type="ARBA" id="ARBA00019077"/>
    </source>
</evidence>
<dbReference type="Pfam" id="PF04413">
    <property type="entry name" value="Glycos_transf_N"/>
    <property type="match status" value="1"/>
</dbReference>
<keyword evidence="8" id="KW-0812">Transmembrane</keyword>
<keyword evidence="8" id="KW-1003">Cell membrane</keyword>
<dbReference type="OrthoDB" id="9789797at2"/>
<comment type="caution">
    <text evidence="10">The sequence shown here is derived from an EMBL/GenBank/DDBJ whole genome shotgun (WGS) entry which is preliminary data.</text>
</comment>
<dbReference type="EMBL" id="VNIA01000001">
    <property type="protein sequence ID" value="TYQ00039.1"/>
    <property type="molecule type" value="Genomic_DNA"/>
</dbReference>
<keyword evidence="11" id="KW-1185">Reference proteome</keyword>
<dbReference type="Gene3D" id="3.40.50.2000">
    <property type="entry name" value="Glycogen Phosphorylase B"/>
    <property type="match status" value="1"/>
</dbReference>
<keyword evidence="8" id="KW-1133">Transmembrane helix</keyword>
<gene>
    <name evidence="10" type="ORF">C7447_101647</name>
</gene>
<protein>
    <recommendedName>
        <fullName evidence="3 8">3-deoxy-D-manno-octulosonic acid transferase</fullName>
        <shortName evidence="8">Kdo transferase</shortName>
        <ecNumber evidence="2 8">2.4.99.12</ecNumber>
    </recommendedName>
    <alternativeName>
        <fullName evidence="5 8">Lipid IV(A) 3-deoxy-D-manno-octulosonic acid transferase</fullName>
    </alternativeName>
</protein>